<keyword evidence="2" id="KW-1185">Reference proteome</keyword>
<dbReference type="AlphaFoldDB" id="A0AAN6PA11"/>
<comment type="caution">
    <text evidence="1">The sequence shown here is derived from an EMBL/GenBank/DDBJ whole genome shotgun (WGS) entry which is preliminary data.</text>
</comment>
<sequence length="499" mass="56377">MYDGQEELDNLVWDKNDEDADKSLKKMRLKTTCREVERLAAQRFRTRATLVSLLIVGGFNILYRVHLAEDPPRPDVMVRLPCPSLVQFPGVKTLQEAATAKYIAENTQIPIPRHFFYGRDPTLGPFIILQHVENRGSMSARLTAPSDDPSATHALDPDMTDATLEDLWGKAASCLVQLSRLTFPRIGALVEVEGDGDGGRTGSPFSSSYAIAGRPITHNMTDMVRLANVPRAVLPSESRTYGTADEWYVALAEMHLAQLVFQHNDAVESADDCRNKFVARQVFRRLAKRGLLSCFGFAEDDWSAQASSSSRIISSPAPAGSGAFRLWGDDLRAGNMLLSEADDLVAVIDWEFPYAAPTQFVLEPPWWLLLDPAETWPAGIDDWTRVYEARLKTWLAAVERAEDSIPDGHPSDLPVPLSTYMRESWETGRFWLSYGARKSWAFDMAYWKFLDERLHLLTDRERAALEPFVERKMRESKDRIIVDWDPVEARKRLSEVLLD</sequence>
<dbReference type="PANTHER" id="PTHR21310">
    <property type="entry name" value="AMINOGLYCOSIDE PHOSPHOTRANSFERASE-RELATED-RELATED"/>
    <property type="match status" value="1"/>
</dbReference>
<dbReference type="PANTHER" id="PTHR21310:SF37">
    <property type="entry name" value="AMINOGLYCOSIDE PHOSPHOTRANSFERASE DOMAIN-CONTAINING PROTEIN"/>
    <property type="match status" value="1"/>
</dbReference>
<dbReference type="Proteomes" id="UP001303115">
    <property type="component" value="Unassembled WGS sequence"/>
</dbReference>
<evidence type="ECO:0000313" key="1">
    <source>
        <dbReference type="EMBL" id="KAK4034488.1"/>
    </source>
</evidence>
<reference evidence="2" key="1">
    <citation type="journal article" date="2023" name="Mol. Phylogenet. Evol.">
        <title>Genome-scale phylogeny and comparative genomics of the fungal order Sordariales.</title>
        <authorList>
            <person name="Hensen N."/>
            <person name="Bonometti L."/>
            <person name="Westerberg I."/>
            <person name="Brannstrom I.O."/>
            <person name="Guillou S."/>
            <person name="Cros-Aarteil S."/>
            <person name="Calhoun S."/>
            <person name="Haridas S."/>
            <person name="Kuo A."/>
            <person name="Mondo S."/>
            <person name="Pangilinan J."/>
            <person name="Riley R."/>
            <person name="LaButti K."/>
            <person name="Andreopoulos B."/>
            <person name="Lipzen A."/>
            <person name="Chen C."/>
            <person name="Yan M."/>
            <person name="Daum C."/>
            <person name="Ng V."/>
            <person name="Clum A."/>
            <person name="Steindorff A."/>
            <person name="Ohm R.A."/>
            <person name="Martin F."/>
            <person name="Silar P."/>
            <person name="Natvig D.O."/>
            <person name="Lalanne C."/>
            <person name="Gautier V."/>
            <person name="Ament-Velasquez S.L."/>
            <person name="Kruys A."/>
            <person name="Hutchinson M.I."/>
            <person name="Powell A.J."/>
            <person name="Barry K."/>
            <person name="Miller A.N."/>
            <person name="Grigoriev I.V."/>
            <person name="Debuchy R."/>
            <person name="Gladieux P."/>
            <person name="Hiltunen Thoren M."/>
            <person name="Johannesson H."/>
        </authorList>
    </citation>
    <scope>NUCLEOTIDE SEQUENCE [LARGE SCALE GENOMIC DNA]</scope>
    <source>
        <strain evidence="2">CBS 284.82</strain>
    </source>
</reference>
<dbReference type="EMBL" id="MU854478">
    <property type="protein sequence ID" value="KAK4034488.1"/>
    <property type="molecule type" value="Genomic_DNA"/>
</dbReference>
<dbReference type="InterPro" id="IPR051678">
    <property type="entry name" value="AGP_Transferase"/>
</dbReference>
<evidence type="ECO:0000313" key="2">
    <source>
        <dbReference type="Proteomes" id="UP001303115"/>
    </source>
</evidence>
<name>A0AAN6PA11_9PEZI</name>
<organism evidence="1 2">
    <name type="scientific">Parachaetomium inaequale</name>
    <dbReference type="NCBI Taxonomy" id="2588326"/>
    <lineage>
        <taxon>Eukaryota</taxon>
        <taxon>Fungi</taxon>
        <taxon>Dikarya</taxon>
        <taxon>Ascomycota</taxon>
        <taxon>Pezizomycotina</taxon>
        <taxon>Sordariomycetes</taxon>
        <taxon>Sordariomycetidae</taxon>
        <taxon>Sordariales</taxon>
        <taxon>Chaetomiaceae</taxon>
        <taxon>Parachaetomium</taxon>
    </lineage>
</organism>
<dbReference type="SUPFAM" id="SSF56112">
    <property type="entry name" value="Protein kinase-like (PK-like)"/>
    <property type="match status" value="1"/>
</dbReference>
<dbReference type="InterPro" id="IPR011009">
    <property type="entry name" value="Kinase-like_dom_sf"/>
</dbReference>
<protein>
    <submittedName>
        <fullName evidence="1">Phosphotransferase</fullName>
    </submittedName>
</protein>
<proteinExistence type="predicted"/>
<accession>A0AAN6PA11</accession>
<gene>
    <name evidence="1" type="ORF">C8A01DRAFT_49151</name>
</gene>